<keyword evidence="6 8" id="KW-1133">Transmembrane helix</keyword>
<dbReference type="PANTHER" id="PTHR23522">
    <property type="entry name" value="BLL5896 PROTEIN"/>
    <property type="match status" value="1"/>
</dbReference>
<dbReference type="GO" id="GO:0022857">
    <property type="term" value="F:transmembrane transporter activity"/>
    <property type="evidence" value="ECO:0007669"/>
    <property type="project" value="InterPro"/>
</dbReference>
<feature type="transmembrane region" description="Helical" evidence="8">
    <location>
        <begin position="66"/>
        <end position="87"/>
    </location>
</feature>
<keyword evidence="5 8" id="KW-0812">Transmembrane</keyword>
<dbReference type="InterPro" id="IPR024989">
    <property type="entry name" value="MFS_assoc_dom"/>
</dbReference>
<feature type="transmembrane region" description="Helical" evidence="8">
    <location>
        <begin position="99"/>
        <end position="119"/>
    </location>
</feature>
<feature type="transmembrane region" description="Helical" evidence="8">
    <location>
        <begin position="25"/>
        <end position="46"/>
    </location>
</feature>
<evidence type="ECO:0000256" key="1">
    <source>
        <dbReference type="ARBA" id="ARBA00004429"/>
    </source>
</evidence>
<reference evidence="10" key="1">
    <citation type="submission" date="2019-08" db="EMBL/GenBank/DDBJ databases">
        <authorList>
            <person name="Kucharzyk K."/>
            <person name="Murdoch R.W."/>
            <person name="Higgins S."/>
            <person name="Loffler F."/>
        </authorList>
    </citation>
    <scope>NUCLEOTIDE SEQUENCE</scope>
</reference>
<dbReference type="AlphaFoldDB" id="A0A645FXE4"/>
<evidence type="ECO:0000313" key="10">
    <source>
        <dbReference type="EMBL" id="MPN18546.1"/>
    </source>
</evidence>
<evidence type="ECO:0000256" key="8">
    <source>
        <dbReference type="SAM" id="Phobius"/>
    </source>
</evidence>
<keyword evidence="4" id="KW-0997">Cell inner membrane</keyword>
<evidence type="ECO:0000256" key="7">
    <source>
        <dbReference type="ARBA" id="ARBA00023136"/>
    </source>
</evidence>
<dbReference type="InterPro" id="IPR036259">
    <property type="entry name" value="MFS_trans_sf"/>
</dbReference>
<keyword evidence="2" id="KW-0813">Transport</keyword>
<organism evidence="10">
    <name type="scientific">bioreactor metagenome</name>
    <dbReference type="NCBI Taxonomy" id="1076179"/>
    <lineage>
        <taxon>unclassified sequences</taxon>
        <taxon>metagenomes</taxon>
        <taxon>ecological metagenomes</taxon>
    </lineage>
</organism>
<feature type="transmembrane region" description="Helical" evidence="8">
    <location>
        <begin position="156"/>
        <end position="178"/>
    </location>
</feature>
<feature type="transmembrane region" description="Helical" evidence="8">
    <location>
        <begin position="131"/>
        <end position="150"/>
    </location>
</feature>
<evidence type="ECO:0000256" key="5">
    <source>
        <dbReference type="ARBA" id="ARBA00022692"/>
    </source>
</evidence>
<name>A0A645FXE4_9ZZZZ</name>
<dbReference type="InterPro" id="IPR020846">
    <property type="entry name" value="MFS_dom"/>
</dbReference>
<evidence type="ECO:0000259" key="9">
    <source>
        <dbReference type="PROSITE" id="PS50850"/>
    </source>
</evidence>
<feature type="transmembrane region" description="Helical" evidence="8">
    <location>
        <begin position="190"/>
        <end position="216"/>
    </location>
</feature>
<accession>A0A645FXE4</accession>
<sequence length="251" mass="27806">MAGTVGFAIVSVIMGRLADISINNIFLVFGVVGLLTIISAFFLPKVAGHGAKTVKTDWGPLFKNKALLIVLALMFMIQLTMTFFNSYQSVYYKEQGLDLTVLGFSLLLQTISEVPFMLFSHKLIKKFGAGVLMFFCSAVLMLRWFLLFLVKSTVPVLLLQFMHGPSFVFATVVMAMFMNENMSPELKARGQIFISLTSSFSRVIGNLIGGFLIDAFGSTRPILLLFAILMAINIVVMFFLFKKVGGFKNKA</sequence>
<keyword evidence="3" id="KW-1003">Cell membrane</keyword>
<dbReference type="Pfam" id="PF12832">
    <property type="entry name" value="MFS_1_like"/>
    <property type="match status" value="1"/>
</dbReference>
<dbReference type="SUPFAM" id="SSF103473">
    <property type="entry name" value="MFS general substrate transporter"/>
    <property type="match status" value="1"/>
</dbReference>
<protein>
    <recommendedName>
        <fullName evidence="9">Major facilitator superfamily (MFS) profile domain-containing protein</fullName>
    </recommendedName>
</protein>
<feature type="domain" description="Major facilitator superfamily (MFS) profile" evidence="9">
    <location>
        <begin position="1"/>
        <end position="245"/>
    </location>
</feature>
<evidence type="ECO:0000256" key="6">
    <source>
        <dbReference type="ARBA" id="ARBA00022989"/>
    </source>
</evidence>
<gene>
    <name evidence="10" type="ORF">SDC9_165906</name>
</gene>
<evidence type="ECO:0000256" key="4">
    <source>
        <dbReference type="ARBA" id="ARBA00022519"/>
    </source>
</evidence>
<proteinExistence type="predicted"/>
<dbReference type="PROSITE" id="PS50850">
    <property type="entry name" value="MFS"/>
    <property type="match status" value="1"/>
</dbReference>
<dbReference type="EMBL" id="VSSQ01065898">
    <property type="protein sequence ID" value="MPN18546.1"/>
    <property type="molecule type" value="Genomic_DNA"/>
</dbReference>
<comment type="subcellular location">
    <subcellularLocation>
        <location evidence="1">Cell inner membrane</location>
        <topology evidence="1">Multi-pass membrane protein</topology>
    </subcellularLocation>
</comment>
<comment type="caution">
    <text evidence="10">The sequence shown here is derived from an EMBL/GenBank/DDBJ whole genome shotgun (WGS) entry which is preliminary data.</text>
</comment>
<evidence type="ECO:0000256" key="2">
    <source>
        <dbReference type="ARBA" id="ARBA00022448"/>
    </source>
</evidence>
<evidence type="ECO:0000256" key="3">
    <source>
        <dbReference type="ARBA" id="ARBA00022475"/>
    </source>
</evidence>
<keyword evidence="7 8" id="KW-0472">Membrane</keyword>
<dbReference type="PANTHER" id="PTHR23522:SF10">
    <property type="entry name" value="3-PHENYLPROPIONIC ACID TRANSPORTER-RELATED"/>
    <property type="match status" value="1"/>
</dbReference>
<feature type="transmembrane region" description="Helical" evidence="8">
    <location>
        <begin position="222"/>
        <end position="241"/>
    </location>
</feature>
<dbReference type="GO" id="GO:0005886">
    <property type="term" value="C:plasma membrane"/>
    <property type="evidence" value="ECO:0007669"/>
    <property type="project" value="UniProtKB-SubCell"/>
</dbReference>
<dbReference type="Gene3D" id="1.20.1250.20">
    <property type="entry name" value="MFS general substrate transporter like domains"/>
    <property type="match status" value="1"/>
</dbReference>